<protein>
    <recommendedName>
        <fullName evidence="4">Serine hydroxymethyltransferase-like domain-containing protein</fullName>
    </recommendedName>
</protein>
<feature type="domain" description="Serine hydroxymethyltransferase-like" evidence="4">
    <location>
        <begin position="80"/>
        <end position="112"/>
    </location>
</feature>
<evidence type="ECO:0000259" key="4">
    <source>
        <dbReference type="Pfam" id="PF00464"/>
    </source>
</evidence>
<evidence type="ECO:0000313" key="6">
    <source>
        <dbReference type="Proteomes" id="UP001642360"/>
    </source>
</evidence>
<sequence>MNHASQLSNPFLGPLLEYGKCESCGTAEPGLCEVPKQLNALLEVVDSEIANIIELEKARQWKNPYVRNVLKRFGWILQCGETDTKKISAVSILFETMPYRLNESTGYIDYDQ</sequence>
<gene>
    <name evidence="5" type="ORF">ILEXP_LOCUS16499</name>
</gene>
<dbReference type="PANTHER" id="PTHR11680:SF28">
    <property type="entry name" value="SERINE HYDROXYMETHYLTRANSFERASE, MITOCHONDRIAL"/>
    <property type="match status" value="1"/>
</dbReference>
<dbReference type="Pfam" id="PF00464">
    <property type="entry name" value="SHMT"/>
    <property type="match status" value="1"/>
</dbReference>
<organism evidence="5 6">
    <name type="scientific">Ilex paraguariensis</name>
    <name type="common">yerba mate</name>
    <dbReference type="NCBI Taxonomy" id="185542"/>
    <lineage>
        <taxon>Eukaryota</taxon>
        <taxon>Viridiplantae</taxon>
        <taxon>Streptophyta</taxon>
        <taxon>Embryophyta</taxon>
        <taxon>Tracheophyta</taxon>
        <taxon>Spermatophyta</taxon>
        <taxon>Magnoliopsida</taxon>
        <taxon>eudicotyledons</taxon>
        <taxon>Gunneridae</taxon>
        <taxon>Pentapetalae</taxon>
        <taxon>asterids</taxon>
        <taxon>campanulids</taxon>
        <taxon>Aquifoliales</taxon>
        <taxon>Aquifoliaceae</taxon>
        <taxon>Ilex</taxon>
    </lineage>
</organism>
<dbReference type="AlphaFoldDB" id="A0ABC8S0N5"/>
<comment type="cofactor">
    <cofactor evidence="2">
        <name>pyridoxal 5'-phosphate</name>
        <dbReference type="ChEBI" id="CHEBI:597326"/>
    </cofactor>
</comment>
<dbReference type="GO" id="GO:0004372">
    <property type="term" value="F:glycine hydroxymethyltransferase activity"/>
    <property type="evidence" value="ECO:0007669"/>
    <property type="project" value="UniProtKB-EC"/>
</dbReference>
<dbReference type="Proteomes" id="UP001642360">
    <property type="component" value="Unassembled WGS sequence"/>
</dbReference>
<comment type="caution">
    <text evidence="5">The sequence shown here is derived from an EMBL/GenBank/DDBJ whole genome shotgun (WGS) entry which is preliminary data.</text>
</comment>
<dbReference type="PANTHER" id="PTHR11680">
    <property type="entry name" value="SERINE HYDROXYMETHYLTRANSFERASE"/>
    <property type="match status" value="1"/>
</dbReference>
<dbReference type="Gene3D" id="3.40.640.10">
    <property type="entry name" value="Type I PLP-dependent aspartate aminotransferase-like (Major domain)"/>
    <property type="match status" value="1"/>
</dbReference>
<dbReference type="InterPro" id="IPR015421">
    <property type="entry name" value="PyrdxlP-dep_Trfase_major"/>
</dbReference>
<keyword evidence="3" id="KW-0663">Pyridoxal phosphate</keyword>
<reference evidence="5 6" key="1">
    <citation type="submission" date="2024-02" db="EMBL/GenBank/DDBJ databases">
        <authorList>
            <person name="Vignale AGUSTIN F."/>
            <person name="Sosa J E."/>
            <person name="Modenutti C."/>
        </authorList>
    </citation>
    <scope>NUCLEOTIDE SEQUENCE [LARGE SCALE GENOMIC DNA]</scope>
</reference>
<proteinExistence type="predicted"/>
<comment type="catalytic activity">
    <reaction evidence="1">
        <text>(6R)-5,10-methylene-5,6,7,8-tetrahydrofolate + glycine + H2O = (6S)-5,6,7,8-tetrahydrofolate + L-serine</text>
        <dbReference type="Rhea" id="RHEA:15481"/>
        <dbReference type="ChEBI" id="CHEBI:15377"/>
        <dbReference type="ChEBI" id="CHEBI:15636"/>
        <dbReference type="ChEBI" id="CHEBI:33384"/>
        <dbReference type="ChEBI" id="CHEBI:57305"/>
        <dbReference type="ChEBI" id="CHEBI:57453"/>
        <dbReference type="EC" id="2.1.2.1"/>
    </reaction>
</comment>
<evidence type="ECO:0000256" key="1">
    <source>
        <dbReference type="ARBA" id="ARBA00001528"/>
    </source>
</evidence>
<evidence type="ECO:0000256" key="2">
    <source>
        <dbReference type="ARBA" id="ARBA00001933"/>
    </source>
</evidence>
<keyword evidence="6" id="KW-1185">Reference proteome</keyword>
<dbReference type="InterPro" id="IPR039429">
    <property type="entry name" value="SHMT-like_dom"/>
</dbReference>
<evidence type="ECO:0000256" key="3">
    <source>
        <dbReference type="ARBA" id="ARBA00022898"/>
    </source>
</evidence>
<feature type="non-terminal residue" evidence="5">
    <location>
        <position position="112"/>
    </location>
</feature>
<name>A0ABC8S0N5_9AQUA</name>
<dbReference type="EMBL" id="CAUOFW020001759">
    <property type="protein sequence ID" value="CAK9148543.1"/>
    <property type="molecule type" value="Genomic_DNA"/>
</dbReference>
<evidence type="ECO:0000313" key="5">
    <source>
        <dbReference type="EMBL" id="CAK9148543.1"/>
    </source>
</evidence>
<dbReference type="InterPro" id="IPR049943">
    <property type="entry name" value="Ser_HO-MeTrfase-like"/>
</dbReference>
<accession>A0ABC8S0N5</accession>